<evidence type="ECO:0000313" key="4">
    <source>
        <dbReference type="EMBL" id="MDA3968254.1"/>
    </source>
</evidence>
<dbReference type="RefSeq" id="WP_271020548.1">
    <property type="nucleotide sequence ID" value="NZ_JAQHXR010000001.1"/>
</dbReference>
<evidence type="ECO:0000256" key="3">
    <source>
        <dbReference type="ARBA" id="ARBA00031983"/>
    </source>
</evidence>
<protein>
    <recommendedName>
        <fullName evidence="3">AMP nucleosidase</fullName>
        <ecNumber evidence="2">3.2.2.4</ecNumber>
    </recommendedName>
    <alternativeName>
        <fullName evidence="3">AMP nucleosidase</fullName>
    </alternativeName>
</protein>
<dbReference type="SUPFAM" id="SSF102405">
    <property type="entry name" value="MCP/YpsA-like"/>
    <property type="match status" value="1"/>
</dbReference>
<dbReference type="InterPro" id="IPR031100">
    <property type="entry name" value="LOG_fam"/>
</dbReference>
<evidence type="ECO:0000313" key="5">
    <source>
        <dbReference type="Proteomes" id="UP001210261"/>
    </source>
</evidence>
<dbReference type="EMBL" id="JAQHXR010000001">
    <property type="protein sequence ID" value="MDA3968254.1"/>
    <property type="molecule type" value="Genomic_DNA"/>
</dbReference>
<dbReference type="InterPro" id="IPR052341">
    <property type="entry name" value="LOG_family_nucleotidases"/>
</dbReference>
<evidence type="ECO:0000256" key="1">
    <source>
        <dbReference type="ARBA" id="ARBA00000274"/>
    </source>
</evidence>
<reference evidence="4 5" key="1">
    <citation type="submission" date="2023-01" db="EMBL/GenBank/DDBJ databases">
        <title>Description of Helicobacter ibis sp. nov. isolated from faecal droppings of black-faced ibis (Theristicus melanopis).</title>
        <authorList>
            <person name="Lopez-Cantillo M."/>
            <person name="Vidal-Veuthey B."/>
            <person name="Mella A."/>
            <person name="De La Haba R."/>
            <person name="Collado L."/>
        </authorList>
    </citation>
    <scope>NUCLEOTIDE SEQUENCE [LARGE SCALE GENOMIC DNA]</scope>
    <source>
        <strain evidence="4 5">A82</strain>
    </source>
</reference>
<dbReference type="Proteomes" id="UP001210261">
    <property type="component" value="Unassembled WGS sequence"/>
</dbReference>
<name>A0ABT4VC26_9HELI</name>
<dbReference type="Gene3D" id="3.40.50.450">
    <property type="match status" value="1"/>
</dbReference>
<dbReference type="Pfam" id="PF03641">
    <property type="entry name" value="Lysine_decarbox"/>
    <property type="match status" value="1"/>
</dbReference>
<comment type="caution">
    <text evidence="4">The sequence shown here is derived from an EMBL/GenBank/DDBJ whole genome shotgun (WGS) entry which is preliminary data.</text>
</comment>
<dbReference type="EC" id="3.2.2.4" evidence="2"/>
<evidence type="ECO:0000256" key="2">
    <source>
        <dbReference type="ARBA" id="ARBA00011985"/>
    </source>
</evidence>
<sequence length="213" mass="23945">MEFGVGFSDEFKNASSKLDGYNNIVSVFGGTRIQSDSYIYNDIQNLCYSLALSGYSIMTGGGSGAMEAANRGLFLAKQEHNLEGISSIGLNIKLPFEQEFNSYLDIPLEFSHFAIRKQVFLDYSQAFIVVNGGFGTLDEIGEILVNIAVLKKEKVPFIFYGDYYDELYKWIETKMLKECLIGKDEFGIIKTAKTHDKVLDILKHGIIKPIHHK</sequence>
<gene>
    <name evidence="4" type="ORF">PF021_01030</name>
</gene>
<organism evidence="4 5">
    <name type="scientific">Helicobacter ibis</name>
    <dbReference type="NCBI Taxonomy" id="2962633"/>
    <lineage>
        <taxon>Bacteria</taxon>
        <taxon>Pseudomonadati</taxon>
        <taxon>Campylobacterota</taxon>
        <taxon>Epsilonproteobacteria</taxon>
        <taxon>Campylobacterales</taxon>
        <taxon>Helicobacteraceae</taxon>
        <taxon>Helicobacter</taxon>
    </lineage>
</organism>
<comment type="catalytic activity">
    <reaction evidence="1">
        <text>AMP + H2O = D-ribose 5-phosphate + adenine</text>
        <dbReference type="Rhea" id="RHEA:20129"/>
        <dbReference type="ChEBI" id="CHEBI:15377"/>
        <dbReference type="ChEBI" id="CHEBI:16708"/>
        <dbReference type="ChEBI" id="CHEBI:78346"/>
        <dbReference type="ChEBI" id="CHEBI:456215"/>
        <dbReference type="EC" id="3.2.2.4"/>
    </reaction>
</comment>
<dbReference type="PANTHER" id="PTHR43393:SF3">
    <property type="entry name" value="LYSINE DECARBOXYLASE-LIKE PROTEIN"/>
    <property type="match status" value="1"/>
</dbReference>
<accession>A0ABT4VC26</accession>
<keyword evidence="5" id="KW-1185">Reference proteome</keyword>
<proteinExistence type="predicted"/>
<dbReference type="PANTHER" id="PTHR43393">
    <property type="entry name" value="CYTOKININ RIBOSIDE 5'-MONOPHOSPHATE PHOSPHORIBOHYDROLASE"/>
    <property type="match status" value="1"/>
</dbReference>